<keyword evidence="3" id="KW-1185">Reference proteome</keyword>
<dbReference type="Pfam" id="PF06855">
    <property type="entry name" value="YozE_SAM_like"/>
    <property type="match status" value="1"/>
</dbReference>
<proteinExistence type="predicted"/>
<reference evidence="2" key="2">
    <citation type="submission" date="2020-09" db="EMBL/GenBank/DDBJ databases">
        <authorList>
            <person name="Sun Q."/>
            <person name="Ohkuma M."/>
        </authorList>
    </citation>
    <scope>NUCLEOTIDE SEQUENCE</scope>
    <source>
        <strain evidence="2">JCM 4122</strain>
    </source>
</reference>
<feature type="domain" description="YozE SAM-like" evidence="1">
    <location>
        <begin position="6"/>
        <end position="69"/>
    </location>
</feature>
<gene>
    <name evidence="2" type="ORF">GCM10017667_21600</name>
</gene>
<sequence length="73" mass="8331">MTRSQSFTTWLKRHVKDDNAIGDLARDVAADPNWPSRMQLKGQREYLESLGAIPAAVATLERAWSLYQERPTD</sequence>
<dbReference type="InterPro" id="IPR023089">
    <property type="entry name" value="YozE_SAM-like"/>
</dbReference>
<dbReference type="Gene3D" id="1.10.150.260">
    <property type="entry name" value="YozE SAM-like"/>
    <property type="match status" value="1"/>
</dbReference>
<reference evidence="2" key="1">
    <citation type="journal article" date="2014" name="Int. J. Syst. Evol. Microbiol.">
        <title>Complete genome sequence of Corynebacterium casei LMG S-19264T (=DSM 44701T), isolated from a smear-ripened cheese.</title>
        <authorList>
            <consortium name="US DOE Joint Genome Institute (JGI-PGF)"/>
            <person name="Walter F."/>
            <person name="Albersmeier A."/>
            <person name="Kalinowski J."/>
            <person name="Ruckert C."/>
        </authorList>
    </citation>
    <scope>NUCLEOTIDE SEQUENCE</scope>
    <source>
        <strain evidence="2">JCM 4122</strain>
    </source>
</reference>
<evidence type="ECO:0000313" key="2">
    <source>
        <dbReference type="EMBL" id="GHF91881.1"/>
    </source>
</evidence>
<dbReference type="SUPFAM" id="SSF140652">
    <property type="entry name" value="YozE-like"/>
    <property type="match status" value="1"/>
</dbReference>
<accession>A0A919BH60</accession>
<organism evidence="2 3">
    <name type="scientific">Streptomyces filamentosus</name>
    <name type="common">Streptomyces roseosporus</name>
    <dbReference type="NCBI Taxonomy" id="67294"/>
    <lineage>
        <taxon>Bacteria</taxon>
        <taxon>Bacillati</taxon>
        <taxon>Actinomycetota</taxon>
        <taxon>Actinomycetes</taxon>
        <taxon>Kitasatosporales</taxon>
        <taxon>Streptomycetaceae</taxon>
        <taxon>Streptomyces</taxon>
    </lineage>
</organism>
<dbReference type="InterPro" id="IPR036806">
    <property type="entry name" value="YozE_SAM-like_sf"/>
</dbReference>
<name>A0A919BH60_STRFL</name>
<dbReference type="AlphaFoldDB" id="A0A919BH60"/>
<comment type="caution">
    <text evidence="2">The sequence shown here is derived from an EMBL/GenBank/DDBJ whole genome shotgun (WGS) entry which is preliminary data.</text>
</comment>
<protein>
    <recommendedName>
        <fullName evidence="1">YozE SAM-like domain-containing protein</fullName>
    </recommendedName>
</protein>
<dbReference type="RefSeq" id="WP_190041370.1">
    <property type="nucleotide sequence ID" value="NZ_BNBE01000001.1"/>
</dbReference>
<dbReference type="EMBL" id="BNBE01000001">
    <property type="protein sequence ID" value="GHF91881.1"/>
    <property type="molecule type" value="Genomic_DNA"/>
</dbReference>
<evidence type="ECO:0000313" key="3">
    <source>
        <dbReference type="Proteomes" id="UP000632849"/>
    </source>
</evidence>
<dbReference type="Proteomes" id="UP000632849">
    <property type="component" value="Unassembled WGS sequence"/>
</dbReference>
<evidence type="ECO:0000259" key="1">
    <source>
        <dbReference type="Pfam" id="PF06855"/>
    </source>
</evidence>